<evidence type="ECO:0000256" key="1">
    <source>
        <dbReference type="SAM" id="MobiDB-lite"/>
    </source>
</evidence>
<organism evidence="2 3">
    <name type="scientific">Cochliobolus carbonum (strain 26-R-13)</name>
    <name type="common">Maize leaf spot fungus</name>
    <name type="synonym">Bipolaris zeicola</name>
    <dbReference type="NCBI Taxonomy" id="930089"/>
    <lineage>
        <taxon>Eukaryota</taxon>
        <taxon>Fungi</taxon>
        <taxon>Dikarya</taxon>
        <taxon>Ascomycota</taxon>
        <taxon>Pezizomycotina</taxon>
        <taxon>Dothideomycetes</taxon>
        <taxon>Pleosporomycetidae</taxon>
        <taxon>Pleosporales</taxon>
        <taxon>Pleosporineae</taxon>
        <taxon>Pleosporaceae</taxon>
        <taxon>Bipolaris</taxon>
    </lineage>
</organism>
<dbReference type="AlphaFoldDB" id="W6YL69"/>
<dbReference type="GeneID" id="19145122"/>
<dbReference type="KEGG" id="bze:COCCADRAFT_22090"/>
<feature type="region of interest" description="Disordered" evidence="1">
    <location>
        <begin position="1"/>
        <end position="45"/>
    </location>
</feature>
<dbReference type="OrthoDB" id="5486854at2759"/>
<dbReference type="HOGENOM" id="CLU_2049288_0_0_1"/>
<sequence>MADVAAHDQHGQGKFTLLNDPKDSEKCPSDCPIAEQGQPEEPEYSTTSADKVLFLRFFEEIESCVAQAEALWRRVALTELDLSTASTCIYPVPCAGGAKNSISSPLIKSELPPAFASTLT</sequence>
<feature type="compositionally biased region" description="Basic and acidic residues" evidence="1">
    <location>
        <begin position="1"/>
        <end position="11"/>
    </location>
</feature>
<gene>
    <name evidence="2" type="ORF">COCCADRAFT_22090</name>
</gene>
<name>W6YL69_COCC2</name>
<dbReference type="Proteomes" id="UP000053841">
    <property type="component" value="Unassembled WGS sequence"/>
</dbReference>
<keyword evidence="3" id="KW-1185">Reference proteome</keyword>
<proteinExistence type="predicted"/>
<dbReference type="RefSeq" id="XP_007707160.1">
    <property type="nucleotide sequence ID" value="XM_007708970.1"/>
</dbReference>
<evidence type="ECO:0000313" key="2">
    <source>
        <dbReference type="EMBL" id="EUC38495.1"/>
    </source>
</evidence>
<evidence type="ECO:0000313" key="3">
    <source>
        <dbReference type="Proteomes" id="UP000053841"/>
    </source>
</evidence>
<accession>W6YL69</accession>
<reference evidence="2 3" key="1">
    <citation type="journal article" date="2013" name="PLoS Genet.">
        <title>Comparative genome structure, secondary metabolite, and effector coding capacity across Cochliobolus pathogens.</title>
        <authorList>
            <person name="Condon B.J."/>
            <person name="Leng Y."/>
            <person name="Wu D."/>
            <person name="Bushley K.E."/>
            <person name="Ohm R.A."/>
            <person name="Otillar R."/>
            <person name="Martin J."/>
            <person name="Schackwitz W."/>
            <person name="Grimwood J."/>
            <person name="MohdZainudin N."/>
            <person name="Xue C."/>
            <person name="Wang R."/>
            <person name="Manning V.A."/>
            <person name="Dhillon B."/>
            <person name="Tu Z.J."/>
            <person name="Steffenson B.J."/>
            <person name="Salamov A."/>
            <person name="Sun H."/>
            <person name="Lowry S."/>
            <person name="LaButti K."/>
            <person name="Han J."/>
            <person name="Copeland A."/>
            <person name="Lindquist E."/>
            <person name="Barry K."/>
            <person name="Schmutz J."/>
            <person name="Baker S.E."/>
            <person name="Ciuffetti L.M."/>
            <person name="Grigoriev I.V."/>
            <person name="Zhong S."/>
            <person name="Turgeon B.G."/>
        </authorList>
    </citation>
    <scope>NUCLEOTIDE SEQUENCE [LARGE SCALE GENOMIC DNA]</scope>
    <source>
        <strain evidence="2 3">26-R-13</strain>
    </source>
</reference>
<dbReference type="EMBL" id="KI964542">
    <property type="protein sequence ID" value="EUC38495.1"/>
    <property type="molecule type" value="Genomic_DNA"/>
</dbReference>
<protein>
    <submittedName>
        <fullName evidence="2">Uncharacterized protein</fullName>
    </submittedName>
</protein>